<reference evidence="2" key="2">
    <citation type="submission" date="2020-10" db="EMBL/GenBank/DDBJ databases">
        <authorList>
            <person name="Cooper E.A."/>
            <person name="Brenton Z.W."/>
            <person name="Flinn B.S."/>
            <person name="Jenkins J."/>
            <person name="Shu S."/>
            <person name="Flowers D."/>
            <person name="Luo F."/>
            <person name="Wang Y."/>
            <person name="Xia P."/>
            <person name="Barry K."/>
            <person name="Daum C."/>
            <person name="Lipzen A."/>
            <person name="Yoshinaga Y."/>
            <person name="Schmutz J."/>
            <person name="Saski C."/>
            <person name="Vermerris W."/>
            <person name="Kresovich S."/>
        </authorList>
    </citation>
    <scope>NUCLEOTIDE SEQUENCE</scope>
</reference>
<protein>
    <submittedName>
        <fullName evidence="2">Uncharacterized protein</fullName>
    </submittedName>
</protein>
<dbReference type="Proteomes" id="UP000807115">
    <property type="component" value="Chromosome 1"/>
</dbReference>
<organism evidence="2 3">
    <name type="scientific">Sorghum bicolor</name>
    <name type="common">Sorghum</name>
    <name type="synonym">Sorghum vulgare</name>
    <dbReference type="NCBI Taxonomy" id="4558"/>
    <lineage>
        <taxon>Eukaryota</taxon>
        <taxon>Viridiplantae</taxon>
        <taxon>Streptophyta</taxon>
        <taxon>Embryophyta</taxon>
        <taxon>Tracheophyta</taxon>
        <taxon>Spermatophyta</taxon>
        <taxon>Magnoliopsida</taxon>
        <taxon>Liliopsida</taxon>
        <taxon>Poales</taxon>
        <taxon>Poaceae</taxon>
        <taxon>PACMAD clade</taxon>
        <taxon>Panicoideae</taxon>
        <taxon>Andropogonodae</taxon>
        <taxon>Andropogoneae</taxon>
        <taxon>Sorghinae</taxon>
        <taxon>Sorghum</taxon>
    </lineage>
</organism>
<evidence type="ECO:0000313" key="3">
    <source>
        <dbReference type="Proteomes" id="UP000807115"/>
    </source>
</evidence>
<gene>
    <name evidence="2" type="ORF">BDA96_01G145300</name>
</gene>
<accession>A0A921RX82</accession>
<sequence>MCLKFACFGCCPQDEDDYSSVANNTLPRGRQPSPWPQQHQGQGFALVPQRGMATAPPPAASSYAPQHTARVHVLGIR</sequence>
<proteinExistence type="predicted"/>
<feature type="region of interest" description="Disordered" evidence="1">
    <location>
        <begin position="22"/>
        <end position="42"/>
    </location>
</feature>
<reference evidence="2" key="1">
    <citation type="journal article" date="2019" name="BMC Genomics">
        <title>A new reference genome for Sorghum bicolor reveals high levels of sequence similarity between sweet and grain genotypes: implications for the genetics of sugar metabolism.</title>
        <authorList>
            <person name="Cooper E.A."/>
            <person name="Brenton Z.W."/>
            <person name="Flinn B.S."/>
            <person name="Jenkins J."/>
            <person name="Shu S."/>
            <person name="Flowers D."/>
            <person name="Luo F."/>
            <person name="Wang Y."/>
            <person name="Xia P."/>
            <person name="Barry K."/>
            <person name="Daum C."/>
            <person name="Lipzen A."/>
            <person name="Yoshinaga Y."/>
            <person name="Schmutz J."/>
            <person name="Saski C."/>
            <person name="Vermerris W."/>
            <person name="Kresovich S."/>
        </authorList>
    </citation>
    <scope>NUCLEOTIDE SEQUENCE</scope>
</reference>
<name>A0A921RX82_SORBI</name>
<evidence type="ECO:0000313" key="2">
    <source>
        <dbReference type="EMBL" id="KAG0548189.1"/>
    </source>
</evidence>
<evidence type="ECO:0000256" key="1">
    <source>
        <dbReference type="SAM" id="MobiDB-lite"/>
    </source>
</evidence>
<comment type="caution">
    <text evidence="2">The sequence shown here is derived from an EMBL/GenBank/DDBJ whole genome shotgun (WGS) entry which is preliminary data.</text>
</comment>
<dbReference type="EMBL" id="CM027680">
    <property type="protein sequence ID" value="KAG0548189.1"/>
    <property type="molecule type" value="Genomic_DNA"/>
</dbReference>
<dbReference type="AlphaFoldDB" id="A0A921RX82"/>